<feature type="signal peptide" evidence="1">
    <location>
        <begin position="1"/>
        <end position="27"/>
    </location>
</feature>
<keyword evidence="4" id="KW-1185">Reference proteome</keyword>
<dbReference type="EMBL" id="JADGMQ010000009">
    <property type="protein sequence ID" value="MBI1621586.1"/>
    <property type="molecule type" value="Genomic_DNA"/>
</dbReference>
<accession>A0ABS0SEA5</accession>
<evidence type="ECO:0000313" key="4">
    <source>
        <dbReference type="Proteomes" id="UP000601789"/>
    </source>
</evidence>
<dbReference type="InterPro" id="IPR032711">
    <property type="entry name" value="SoxY"/>
</dbReference>
<protein>
    <submittedName>
        <fullName evidence="3">Thiosulfate oxidation carrier protein SoxY</fullName>
    </submittedName>
</protein>
<evidence type="ECO:0000256" key="1">
    <source>
        <dbReference type="SAM" id="SignalP"/>
    </source>
</evidence>
<reference evidence="3 4" key="1">
    <citation type="submission" date="2020-10" db="EMBL/GenBank/DDBJ databases">
        <title>Aquamicrobium zhengzhouensis sp. nov., a exopolysaccharide producing bacterium isolated from farmland soil.</title>
        <authorList>
            <person name="Wang X."/>
        </authorList>
    </citation>
    <scope>NUCLEOTIDE SEQUENCE [LARGE SCALE GENOMIC DNA]</scope>
    <source>
        <strain evidence="4">cd-1</strain>
    </source>
</reference>
<comment type="caution">
    <text evidence="3">The sequence shown here is derived from an EMBL/GenBank/DDBJ whole genome shotgun (WGS) entry which is preliminary data.</text>
</comment>
<keyword evidence="1" id="KW-0732">Signal</keyword>
<feature type="chain" id="PRO_5047171180" evidence="1">
    <location>
        <begin position="28"/>
        <end position="146"/>
    </location>
</feature>
<proteinExistence type="predicted"/>
<dbReference type="Proteomes" id="UP000601789">
    <property type="component" value="Unassembled WGS sequence"/>
</dbReference>
<feature type="domain" description="Ig-like SoxY" evidence="2">
    <location>
        <begin position="46"/>
        <end position="144"/>
    </location>
</feature>
<evidence type="ECO:0000313" key="3">
    <source>
        <dbReference type="EMBL" id="MBI1621586.1"/>
    </source>
</evidence>
<organism evidence="3 4">
    <name type="scientific">Aquamicrobium zhengzhouense</name>
    <dbReference type="NCBI Taxonomy" id="2781738"/>
    <lineage>
        <taxon>Bacteria</taxon>
        <taxon>Pseudomonadati</taxon>
        <taxon>Pseudomonadota</taxon>
        <taxon>Alphaproteobacteria</taxon>
        <taxon>Hyphomicrobiales</taxon>
        <taxon>Phyllobacteriaceae</taxon>
        <taxon>Aquamicrobium</taxon>
    </lineage>
</organism>
<dbReference type="RefSeq" id="WP_210336904.1">
    <property type="nucleotide sequence ID" value="NZ_JADGMQ010000009.1"/>
</dbReference>
<dbReference type="Gene3D" id="2.60.40.2470">
    <property type="entry name" value="SoxY domain"/>
    <property type="match status" value="1"/>
</dbReference>
<gene>
    <name evidence="3" type="ORF">IOD40_13060</name>
</gene>
<sequence length="146" mass="15833">MELMTRRQALRAFVVLSAAFVCTPAMSRETLQALMSDLMDAEPAVADWLILTAPEEADNPSAVKVRVQVVPPKELGIFCEEVLLVLEKNPRPAACRFTFSSMTEPDFTTNLRFAEGQEVMALARMSDGSVVTAKAPVKLTVGGCGL</sequence>
<dbReference type="InterPro" id="IPR038162">
    <property type="entry name" value="SoxY_sf"/>
</dbReference>
<dbReference type="Pfam" id="PF13501">
    <property type="entry name" value="SoxY"/>
    <property type="match status" value="1"/>
</dbReference>
<evidence type="ECO:0000259" key="2">
    <source>
        <dbReference type="Pfam" id="PF13501"/>
    </source>
</evidence>
<name>A0ABS0SEA5_9HYPH</name>